<dbReference type="PIRSF" id="PIRSF032064">
    <property type="entry name" value="UCP032064"/>
    <property type="match status" value="1"/>
</dbReference>
<proteinExistence type="predicted"/>
<feature type="compositionally biased region" description="Low complexity" evidence="1">
    <location>
        <begin position="51"/>
        <end position="64"/>
    </location>
</feature>
<evidence type="ECO:0000256" key="1">
    <source>
        <dbReference type="SAM" id="MobiDB-lite"/>
    </source>
</evidence>
<name>A0A2W5KL38_ANCNO</name>
<feature type="region of interest" description="Disordered" evidence="1">
    <location>
        <begin position="51"/>
        <end position="72"/>
    </location>
</feature>
<gene>
    <name evidence="2" type="ORF">DI565_10120</name>
</gene>
<reference evidence="2 3" key="1">
    <citation type="submission" date="2017-08" db="EMBL/GenBank/DDBJ databases">
        <title>Infants hospitalized years apart are colonized by the same room-sourced microbial strains.</title>
        <authorList>
            <person name="Brooks B."/>
            <person name="Olm M.R."/>
            <person name="Firek B.A."/>
            <person name="Baker R."/>
            <person name="Thomas B.C."/>
            <person name="Morowitz M.J."/>
            <person name="Banfield J.F."/>
        </authorList>
    </citation>
    <scope>NUCLEOTIDE SEQUENCE [LARGE SCALE GENOMIC DNA]</scope>
    <source>
        <strain evidence="2">S2_005_003_R2_43</strain>
    </source>
</reference>
<comment type="caution">
    <text evidence="2">The sequence shown here is derived from an EMBL/GenBank/DDBJ whole genome shotgun (WGS) entry which is preliminary data.</text>
</comment>
<dbReference type="InterPro" id="IPR007922">
    <property type="entry name" value="DciA-like"/>
</dbReference>
<dbReference type="Pfam" id="PF05258">
    <property type="entry name" value="DciA"/>
    <property type="match status" value="1"/>
</dbReference>
<accession>A0A2W5KL38</accession>
<dbReference type="Proteomes" id="UP000249577">
    <property type="component" value="Unassembled WGS sequence"/>
</dbReference>
<sequence length="168" mass="17987">MLKPSRAKRLSDLVPKALDPAAARQGFAGAEILARWEAIVGPELAAVSAPQKLAAPPRAPAADPETPPPRSTLTVRVEGAFALEVQHRAHEIVERANAHLGWPCVGQVKVRQGPISELRRRKTLPPPLPEPTPAERERVRAATGAIEEDGLAEALTRLGEAALAKARR</sequence>
<evidence type="ECO:0000313" key="2">
    <source>
        <dbReference type="EMBL" id="PZQ16138.1"/>
    </source>
</evidence>
<protein>
    <submittedName>
        <fullName evidence="2">DUF721 domain-containing protein</fullName>
    </submittedName>
</protein>
<evidence type="ECO:0000313" key="3">
    <source>
        <dbReference type="Proteomes" id="UP000249577"/>
    </source>
</evidence>
<dbReference type="InterPro" id="IPR010593">
    <property type="entry name" value="DUF1159"/>
</dbReference>
<dbReference type="AlphaFoldDB" id="A0A2W5KL38"/>
<dbReference type="EMBL" id="QFPN01000004">
    <property type="protein sequence ID" value="PZQ16138.1"/>
    <property type="molecule type" value="Genomic_DNA"/>
</dbReference>
<organism evidence="2 3">
    <name type="scientific">Ancylobacter novellus</name>
    <name type="common">Thiobacillus novellus</name>
    <dbReference type="NCBI Taxonomy" id="921"/>
    <lineage>
        <taxon>Bacteria</taxon>
        <taxon>Pseudomonadati</taxon>
        <taxon>Pseudomonadota</taxon>
        <taxon>Alphaproteobacteria</taxon>
        <taxon>Hyphomicrobiales</taxon>
        <taxon>Xanthobacteraceae</taxon>
        <taxon>Ancylobacter</taxon>
    </lineage>
</organism>